<comment type="subcellular location">
    <subcellularLocation>
        <location evidence="2">Cell membrane</location>
        <topology evidence="2">Multi-pass membrane protein</topology>
    </subcellularLocation>
</comment>
<dbReference type="AlphaFoldDB" id="A0A383CRD1"/>
<evidence type="ECO:0000256" key="2">
    <source>
        <dbReference type="ARBA" id="ARBA00004651"/>
    </source>
</evidence>
<keyword evidence="10" id="KW-0482">Metalloprotease</keyword>
<dbReference type="EMBL" id="UINC01210909">
    <property type="protein sequence ID" value="SVE34580.1"/>
    <property type="molecule type" value="Genomic_DNA"/>
</dbReference>
<keyword evidence="6" id="KW-0479">Metal-binding</keyword>
<accession>A0A383CRD1</accession>
<dbReference type="Gene3D" id="3.30.2010.10">
    <property type="entry name" value="Metalloproteases ('zincins'), catalytic domain"/>
    <property type="match status" value="1"/>
</dbReference>
<evidence type="ECO:0000256" key="9">
    <source>
        <dbReference type="ARBA" id="ARBA00022989"/>
    </source>
</evidence>
<keyword evidence="11" id="KW-0472">Membrane</keyword>
<dbReference type="GO" id="GO:0046872">
    <property type="term" value="F:metal ion binding"/>
    <property type="evidence" value="ECO:0007669"/>
    <property type="project" value="UniProtKB-KW"/>
</dbReference>
<evidence type="ECO:0000256" key="5">
    <source>
        <dbReference type="ARBA" id="ARBA00022692"/>
    </source>
</evidence>
<evidence type="ECO:0000256" key="4">
    <source>
        <dbReference type="ARBA" id="ARBA00022670"/>
    </source>
</evidence>
<dbReference type="PANTHER" id="PTHR43221:SF1">
    <property type="entry name" value="PROTEASE HTPX"/>
    <property type="match status" value="1"/>
</dbReference>
<gene>
    <name evidence="13" type="ORF">METZ01_LOCUS487434</name>
</gene>
<evidence type="ECO:0000256" key="1">
    <source>
        <dbReference type="ARBA" id="ARBA00001947"/>
    </source>
</evidence>
<keyword evidence="5" id="KW-0812">Transmembrane</keyword>
<feature type="non-terminal residue" evidence="13">
    <location>
        <position position="1"/>
    </location>
</feature>
<dbReference type="Pfam" id="PF01435">
    <property type="entry name" value="Peptidase_M48"/>
    <property type="match status" value="1"/>
</dbReference>
<proteinExistence type="predicted"/>
<evidence type="ECO:0000256" key="11">
    <source>
        <dbReference type="ARBA" id="ARBA00023136"/>
    </source>
</evidence>
<dbReference type="InterPro" id="IPR050083">
    <property type="entry name" value="HtpX_protease"/>
</dbReference>
<dbReference type="GO" id="GO:0006508">
    <property type="term" value="P:proteolysis"/>
    <property type="evidence" value="ECO:0007669"/>
    <property type="project" value="UniProtKB-KW"/>
</dbReference>
<comment type="cofactor">
    <cofactor evidence="1">
        <name>Zn(2+)</name>
        <dbReference type="ChEBI" id="CHEBI:29105"/>
    </cofactor>
</comment>
<protein>
    <recommendedName>
        <fullName evidence="12">Peptidase M48 domain-containing protein</fullName>
    </recommendedName>
</protein>
<evidence type="ECO:0000313" key="13">
    <source>
        <dbReference type="EMBL" id="SVE34580.1"/>
    </source>
</evidence>
<keyword evidence="8" id="KW-0862">Zinc</keyword>
<name>A0A383CRD1_9ZZZZ</name>
<dbReference type="GO" id="GO:0005886">
    <property type="term" value="C:plasma membrane"/>
    <property type="evidence" value="ECO:0007669"/>
    <property type="project" value="UniProtKB-SubCell"/>
</dbReference>
<evidence type="ECO:0000256" key="7">
    <source>
        <dbReference type="ARBA" id="ARBA00022801"/>
    </source>
</evidence>
<evidence type="ECO:0000259" key="12">
    <source>
        <dbReference type="Pfam" id="PF01435"/>
    </source>
</evidence>
<feature type="non-terminal residue" evidence="13">
    <location>
        <position position="239"/>
    </location>
</feature>
<sequence>RYKDDKESLDIPTNGSFLNQAKLEFSLTSLKVSSDLTPIIYEAFKKVANRLNLDSDLVEIYILSSSDVQASCLSFNTEGCIITLNSSLVNLLKINELEFIIGHELGHFLLQHNRKYIDGSPESLISKRAMEISVDRIGLCACEDLHMAIKAIIRLLSGLEEKFLRFDVQSFLEQLNHDSSPDQKTHNLSTHPSWLLRAKSLARFANSKPYQELINNVGGTELGDIDNLIRKDLDFFMDS</sequence>
<dbReference type="CDD" id="cd07325">
    <property type="entry name" value="M48_Ste24p_like"/>
    <property type="match status" value="1"/>
</dbReference>
<dbReference type="InterPro" id="IPR001915">
    <property type="entry name" value="Peptidase_M48"/>
</dbReference>
<keyword evidence="9" id="KW-1133">Transmembrane helix</keyword>
<feature type="domain" description="Peptidase M48" evidence="12">
    <location>
        <begin position="42"/>
        <end position="115"/>
    </location>
</feature>
<keyword evidence="3" id="KW-1003">Cell membrane</keyword>
<evidence type="ECO:0000256" key="8">
    <source>
        <dbReference type="ARBA" id="ARBA00022833"/>
    </source>
</evidence>
<reference evidence="13" key="1">
    <citation type="submission" date="2018-05" db="EMBL/GenBank/DDBJ databases">
        <authorList>
            <person name="Lanie J.A."/>
            <person name="Ng W.-L."/>
            <person name="Kazmierczak K.M."/>
            <person name="Andrzejewski T.M."/>
            <person name="Davidsen T.M."/>
            <person name="Wayne K.J."/>
            <person name="Tettelin H."/>
            <person name="Glass J.I."/>
            <person name="Rusch D."/>
            <person name="Podicherti R."/>
            <person name="Tsui H.-C.T."/>
            <person name="Winkler M.E."/>
        </authorList>
    </citation>
    <scope>NUCLEOTIDE SEQUENCE</scope>
</reference>
<evidence type="ECO:0000256" key="10">
    <source>
        <dbReference type="ARBA" id="ARBA00023049"/>
    </source>
</evidence>
<keyword evidence="4" id="KW-0645">Protease</keyword>
<keyword evidence="7" id="KW-0378">Hydrolase</keyword>
<evidence type="ECO:0000256" key="3">
    <source>
        <dbReference type="ARBA" id="ARBA00022475"/>
    </source>
</evidence>
<organism evidence="13">
    <name type="scientific">marine metagenome</name>
    <dbReference type="NCBI Taxonomy" id="408172"/>
    <lineage>
        <taxon>unclassified sequences</taxon>
        <taxon>metagenomes</taxon>
        <taxon>ecological metagenomes</taxon>
    </lineage>
</organism>
<dbReference type="GO" id="GO:0004222">
    <property type="term" value="F:metalloendopeptidase activity"/>
    <property type="evidence" value="ECO:0007669"/>
    <property type="project" value="InterPro"/>
</dbReference>
<evidence type="ECO:0000256" key="6">
    <source>
        <dbReference type="ARBA" id="ARBA00022723"/>
    </source>
</evidence>
<dbReference type="PANTHER" id="PTHR43221">
    <property type="entry name" value="PROTEASE HTPX"/>
    <property type="match status" value="1"/>
</dbReference>